<sequence length="325" mass="38117">MSFIDSQYIDRVGVRLERFKNQGRTYNFRCPYCGDSQRYKSKARGYFFMRNNDYVYKCHNCGISKSLSTFLKDHATDLYSEYLLEKYKKPKKKEVLPDLSAKPYFAARPTGLESISSLNNGHPAREYLEKRQLPTEAFDTLYYTDKFKRWVNSQSPNYFESLKNDQPRIIIPLIDEDGKWFGIQGRSLAPKSVLRYITCIFNKEKTKLFGMDRIKKDEVVYVTEGPFDSYFLRNAIAMCGSDVDYSTMDYRFTFVFDNEPRNREIVDRIEKTINNGHSVVIFPKSIKEKDLNDMHLAGHDVKEIVKSNTFKGAEAKVKLTFWKKV</sequence>
<organism evidence="1 2">
    <name type="scientific">Cyanophage P-TIM40</name>
    <dbReference type="NCBI Taxonomy" id="1589733"/>
    <lineage>
        <taxon>Viruses</taxon>
        <taxon>Duplodnaviria</taxon>
        <taxon>Heunggongvirae</taxon>
        <taxon>Uroviricota</taxon>
        <taxon>Caudoviricetes</taxon>
        <taxon>Pantevenvirales</taxon>
        <taxon>Kyanoviridae</taxon>
        <taxon>Libanvirus</taxon>
        <taxon>Libanvirus ptim40</taxon>
    </lineage>
</organism>
<keyword evidence="2" id="KW-1185">Reference proteome</keyword>
<name>A0A0C5AE70_9CAUD</name>
<gene>
    <name evidence="1" type="ORF">PTIM40_193</name>
</gene>
<dbReference type="GeneID" id="26516729"/>
<dbReference type="OrthoDB" id="4202at10239"/>
<evidence type="ECO:0000313" key="1">
    <source>
        <dbReference type="EMBL" id="AJK27652.1"/>
    </source>
</evidence>
<reference evidence="1 2" key="1">
    <citation type="submission" date="2014-11" db="EMBL/GenBank/DDBJ databases">
        <authorList>
            <person name="Fedida A."/>
            <person name="Lindell D."/>
        </authorList>
    </citation>
    <scope>NUCLEOTIDE SEQUENCE [LARGE SCALE GENOMIC DNA]</scope>
</reference>
<dbReference type="KEGG" id="vg:26516729"/>
<accession>A0A0C5AE70</accession>
<protein>
    <submittedName>
        <fullName evidence="1">DNA primase subunit</fullName>
    </submittedName>
</protein>
<dbReference type="RefSeq" id="YP_009188267.1">
    <property type="nucleotide sequence ID" value="NC_028663.1"/>
</dbReference>
<dbReference type="GO" id="GO:0003677">
    <property type="term" value="F:DNA binding"/>
    <property type="evidence" value="ECO:0007669"/>
    <property type="project" value="InterPro"/>
</dbReference>
<dbReference type="Gene3D" id="3.90.580.10">
    <property type="entry name" value="Zinc finger, CHC2-type domain"/>
    <property type="match status" value="1"/>
</dbReference>
<dbReference type="HAMAP" id="MF_04157">
    <property type="entry name" value="PRIMASE_T4"/>
    <property type="match status" value="1"/>
</dbReference>
<proteinExistence type="inferred from homology"/>
<dbReference type="GO" id="GO:0006260">
    <property type="term" value="P:DNA replication"/>
    <property type="evidence" value="ECO:0007669"/>
    <property type="project" value="InterPro"/>
</dbReference>
<dbReference type="InterPro" id="IPR046392">
    <property type="entry name" value="PRIMASE_T4"/>
</dbReference>
<dbReference type="Proteomes" id="UP000032135">
    <property type="component" value="Segment"/>
</dbReference>
<dbReference type="SUPFAM" id="SSF56731">
    <property type="entry name" value="DNA primase core"/>
    <property type="match status" value="1"/>
</dbReference>
<dbReference type="InterPro" id="IPR036977">
    <property type="entry name" value="DNA_primase_Znf_CHC2"/>
</dbReference>
<evidence type="ECO:0000313" key="2">
    <source>
        <dbReference type="Proteomes" id="UP000032135"/>
    </source>
</evidence>
<dbReference type="EMBL" id="KP211958">
    <property type="protein sequence ID" value="AJK27652.1"/>
    <property type="molecule type" value="Genomic_DNA"/>
</dbReference>
<dbReference type="GO" id="GO:0008270">
    <property type="term" value="F:zinc ion binding"/>
    <property type="evidence" value="ECO:0007669"/>
    <property type="project" value="InterPro"/>
</dbReference>